<organism evidence="2 3">
    <name type="scientific">Spiroplasma culicicola AES-1</name>
    <dbReference type="NCBI Taxonomy" id="1276246"/>
    <lineage>
        <taxon>Bacteria</taxon>
        <taxon>Bacillati</taxon>
        <taxon>Mycoplasmatota</taxon>
        <taxon>Mollicutes</taxon>
        <taxon>Entomoplasmatales</taxon>
        <taxon>Spiroplasmataceae</taxon>
        <taxon>Spiroplasma</taxon>
    </lineage>
</organism>
<evidence type="ECO:0000259" key="1">
    <source>
        <dbReference type="PROSITE" id="PS51704"/>
    </source>
</evidence>
<accession>W6A6D6</accession>
<dbReference type="RefSeq" id="WP_025362656.1">
    <property type="nucleotide sequence ID" value="NZ_CP006681.1"/>
</dbReference>
<protein>
    <submittedName>
        <fullName evidence="2">Glycerophosphoryl diester phosphodiesterase</fullName>
    </submittedName>
</protein>
<keyword evidence="3" id="KW-1185">Reference proteome</keyword>
<evidence type="ECO:0000313" key="2">
    <source>
        <dbReference type="EMBL" id="AHI52410.1"/>
    </source>
</evidence>
<dbReference type="eggNOG" id="COG0584">
    <property type="taxonomic scope" value="Bacteria"/>
</dbReference>
<sequence length="237" mass="28223">MMLIAHRGFRNPNGENRMVDFIKALKVCKGVEFDIRMTKDKRIIIFHDHNFKRIGNVDKTIRNFTYEQIKELPFFKNNPEWLPPLFIEDFIDKISDQYKVINVEIKPDRYSEQEFEIIKNALNYLASKTNAEIIVSSFGLNALQFISQLDNHFKKGYLFEFISQIDMSLLQEFDYIHPYVGFLKRKNNIEFIKKLNKKMNIWTFKNNNNDVKILHKIYGPELIYAYISDIPNLVINP</sequence>
<dbReference type="STRING" id="1276246.SCULI_v1c00690"/>
<dbReference type="Proteomes" id="UP000019267">
    <property type="component" value="Chromosome"/>
</dbReference>
<reference evidence="2 3" key="1">
    <citation type="journal article" date="2014" name="Genome Biol. Evol.">
        <title>Molecular evolution of the substrate utilization strategies and putative virulence factors in mosquito-associated Spiroplasma species.</title>
        <authorList>
            <person name="Chang T.H."/>
            <person name="Lo W.S."/>
            <person name="Ku C."/>
            <person name="Chen L.L."/>
            <person name="Kuo C.H."/>
        </authorList>
    </citation>
    <scope>NUCLEOTIDE SEQUENCE [LARGE SCALE GENOMIC DNA]</scope>
    <source>
        <strain evidence="2">AES-1</strain>
    </source>
</reference>
<dbReference type="SUPFAM" id="SSF51695">
    <property type="entry name" value="PLC-like phosphodiesterases"/>
    <property type="match status" value="1"/>
</dbReference>
<dbReference type="KEGG" id="scq:SCULI_v1c00690"/>
<evidence type="ECO:0000313" key="3">
    <source>
        <dbReference type="Proteomes" id="UP000019267"/>
    </source>
</evidence>
<feature type="domain" description="GP-PDE" evidence="1">
    <location>
        <begin position="1"/>
        <end position="234"/>
    </location>
</feature>
<dbReference type="InterPro" id="IPR030395">
    <property type="entry name" value="GP_PDE_dom"/>
</dbReference>
<dbReference type="AlphaFoldDB" id="W6A6D6"/>
<dbReference type="InterPro" id="IPR017946">
    <property type="entry name" value="PLC-like_Pdiesterase_TIM-brl"/>
</dbReference>
<dbReference type="EMBL" id="CP006681">
    <property type="protein sequence ID" value="AHI52410.1"/>
    <property type="molecule type" value="Genomic_DNA"/>
</dbReference>
<dbReference type="PANTHER" id="PTHR46211:SF1">
    <property type="entry name" value="GLYCEROPHOSPHODIESTER PHOSPHODIESTERASE, CYTOPLASMIC"/>
    <property type="match status" value="1"/>
</dbReference>
<dbReference type="Pfam" id="PF03009">
    <property type="entry name" value="GDPD"/>
    <property type="match status" value="1"/>
</dbReference>
<dbReference type="Gene3D" id="3.20.20.190">
    <property type="entry name" value="Phosphatidylinositol (PI) phosphodiesterase"/>
    <property type="match status" value="1"/>
</dbReference>
<dbReference type="PATRIC" id="fig|1276246.3.peg.67"/>
<dbReference type="PANTHER" id="PTHR46211">
    <property type="entry name" value="GLYCEROPHOSPHORYL DIESTER PHOSPHODIESTERASE"/>
    <property type="match status" value="1"/>
</dbReference>
<name>W6A6D6_9MOLU</name>
<proteinExistence type="predicted"/>
<dbReference type="HOGENOM" id="CLU_1179613_0_0_14"/>
<dbReference type="PROSITE" id="PS51704">
    <property type="entry name" value="GP_PDE"/>
    <property type="match status" value="1"/>
</dbReference>
<dbReference type="GO" id="GO:0008081">
    <property type="term" value="F:phosphoric diester hydrolase activity"/>
    <property type="evidence" value="ECO:0007669"/>
    <property type="project" value="InterPro"/>
</dbReference>
<gene>
    <name evidence="2" type="primary">glpQ</name>
    <name evidence="2" type="ORF">SCULI_v1c00690</name>
</gene>
<dbReference type="GO" id="GO:0006629">
    <property type="term" value="P:lipid metabolic process"/>
    <property type="evidence" value="ECO:0007669"/>
    <property type="project" value="InterPro"/>
</dbReference>